<dbReference type="InterPro" id="IPR045039">
    <property type="entry name" value="NSI-like"/>
</dbReference>
<evidence type="ECO:0000256" key="1">
    <source>
        <dbReference type="ARBA" id="ARBA00022679"/>
    </source>
</evidence>
<dbReference type="GO" id="GO:0008080">
    <property type="term" value="F:N-acetyltransferase activity"/>
    <property type="evidence" value="ECO:0007669"/>
    <property type="project" value="InterPro"/>
</dbReference>
<feature type="domain" description="N-acetyltransferase" evidence="3">
    <location>
        <begin position="178"/>
        <end position="328"/>
    </location>
</feature>
<dbReference type="Proteomes" id="UP000033066">
    <property type="component" value="Chromosome"/>
</dbReference>
<dbReference type="PANTHER" id="PTHR43626:SF4">
    <property type="entry name" value="GCN5-RELATED N-ACETYLTRANSFERASE 2, CHLOROPLASTIC"/>
    <property type="match status" value="1"/>
</dbReference>
<dbReference type="PATRIC" id="fig|1434107.4.peg.1935"/>
<dbReference type="PANTHER" id="PTHR43626">
    <property type="entry name" value="ACYL-COA N-ACYLTRANSFERASE"/>
    <property type="match status" value="1"/>
</dbReference>
<keyword evidence="1" id="KW-0808">Transferase</keyword>
<evidence type="ECO:0000313" key="5">
    <source>
        <dbReference type="Proteomes" id="UP000033066"/>
    </source>
</evidence>
<dbReference type="Pfam" id="PF00583">
    <property type="entry name" value="Acetyltransf_1"/>
    <property type="match status" value="1"/>
</dbReference>
<dbReference type="Gene3D" id="3.40.630.30">
    <property type="match status" value="1"/>
</dbReference>
<dbReference type="InterPro" id="IPR000182">
    <property type="entry name" value="GNAT_dom"/>
</dbReference>
<dbReference type="STRING" id="1434107.MSBR3_1489"/>
<dbReference type="CDD" id="cd04301">
    <property type="entry name" value="NAT_SF"/>
    <property type="match status" value="1"/>
</dbReference>
<dbReference type="AlphaFoldDB" id="A0A0E3SLI3"/>
<evidence type="ECO:0000259" key="3">
    <source>
        <dbReference type="PROSITE" id="PS51186"/>
    </source>
</evidence>
<gene>
    <name evidence="4" type="ORF">MSBR3_1489</name>
</gene>
<sequence length="334" mass="38626">MKLEIQFDQLNKKYVNAAADLIISAYIEEKTAIPFLPYKDEHLYFLRKLIKNLFNNGTGIVAVRNEELIGFIAGFEVEELFGKCKGIYSPLYGHGGKKECRSMIYQELYMHVAEKWVKQAFFTHALTFFAHDRETIDLWFWQGFGLRCVDSICESKNIPGKNLSPENNSSPENNPSKIVIKKANELDVPALANIHRQHNMYYRNSPIFMPRINEDPVQDLTDWLKKANHHLWAAYQDEKPLGYIRIQPDAETFVSEHIDIMNITGAYVLESERKAGIGTMLLGAVQEWLLKNGYNLCGVDFESINITGSRFWNKHFIPYAYSMVRRIDERISIS</sequence>
<reference evidence="4" key="1">
    <citation type="submission" date="2014-07" db="EMBL/GenBank/DDBJ databases">
        <title>Methanogenic archaea and the global carbon cycle.</title>
        <authorList>
            <person name="Henriksen J.R."/>
            <person name="Luke J."/>
            <person name="Reinhart S."/>
            <person name="Benedict M.N."/>
            <person name="Youngblut N.D."/>
            <person name="Metcalf M.E."/>
            <person name="Whitaker R.J."/>
            <person name="Metcalf W.W."/>
        </authorList>
    </citation>
    <scope>NUCLEOTIDE SEQUENCE [LARGE SCALE GENOMIC DNA]</scope>
    <source>
        <strain evidence="4">3</strain>
    </source>
</reference>
<dbReference type="SUPFAM" id="SSF55729">
    <property type="entry name" value="Acyl-CoA N-acyltransferases (Nat)"/>
    <property type="match status" value="1"/>
</dbReference>
<proteinExistence type="predicted"/>
<accession>A0A0E3SLI3</accession>
<dbReference type="KEGG" id="mbak:MSBR3_1489"/>
<dbReference type="RefSeq" id="WP_048107468.1">
    <property type="nucleotide sequence ID" value="NZ_CP009517.1"/>
</dbReference>
<dbReference type="PROSITE" id="PS51186">
    <property type="entry name" value="GNAT"/>
    <property type="match status" value="1"/>
</dbReference>
<dbReference type="GeneID" id="24789028"/>
<protein>
    <recommendedName>
        <fullName evidence="3">N-acetyltransferase domain-containing protein</fullName>
    </recommendedName>
</protein>
<keyword evidence="2" id="KW-0012">Acyltransferase</keyword>
<keyword evidence="5" id="KW-1185">Reference proteome</keyword>
<dbReference type="OrthoDB" id="130632at2157"/>
<evidence type="ECO:0000313" key="4">
    <source>
        <dbReference type="EMBL" id="AKB82067.1"/>
    </source>
</evidence>
<organism evidence="4 5">
    <name type="scientific">Methanosarcina barkeri 3</name>
    <dbReference type="NCBI Taxonomy" id="1434107"/>
    <lineage>
        <taxon>Archaea</taxon>
        <taxon>Methanobacteriati</taxon>
        <taxon>Methanobacteriota</taxon>
        <taxon>Stenosarchaea group</taxon>
        <taxon>Methanomicrobia</taxon>
        <taxon>Methanosarcinales</taxon>
        <taxon>Methanosarcinaceae</taxon>
        <taxon>Methanosarcina</taxon>
    </lineage>
</organism>
<evidence type="ECO:0000256" key="2">
    <source>
        <dbReference type="ARBA" id="ARBA00023315"/>
    </source>
</evidence>
<dbReference type="EMBL" id="CP009517">
    <property type="protein sequence ID" value="AKB82067.1"/>
    <property type="molecule type" value="Genomic_DNA"/>
</dbReference>
<dbReference type="InterPro" id="IPR016181">
    <property type="entry name" value="Acyl_CoA_acyltransferase"/>
</dbReference>
<dbReference type="HOGENOM" id="CLU_068634_0_0_2"/>
<dbReference type="GO" id="GO:0005737">
    <property type="term" value="C:cytoplasm"/>
    <property type="evidence" value="ECO:0007669"/>
    <property type="project" value="TreeGrafter"/>
</dbReference>
<name>A0A0E3SLI3_METBA</name>